<reference evidence="1" key="1">
    <citation type="submission" date="2019-03" db="EMBL/GenBank/DDBJ databases">
        <authorList>
            <person name="Mank J."/>
            <person name="Almeida P."/>
        </authorList>
    </citation>
    <scope>NUCLEOTIDE SEQUENCE</scope>
    <source>
        <strain evidence="1">78183</strain>
    </source>
</reference>
<evidence type="ECO:0000313" key="1">
    <source>
        <dbReference type="EMBL" id="VFU29044.1"/>
    </source>
</evidence>
<name>A0A6N2KKF8_SALVM</name>
<proteinExistence type="predicted"/>
<accession>A0A6N2KKF8</accession>
<sequence length="107" mass="12325">MKDKIEPQIEDWKMAASSVLSVSISLKLLKLIGRFVDDNWLSLQRYKMSTQSWDGVRKGSNYLLDFTRVIPPILLSSQINLVNTNHTEGRQASIHVMNFHISYIYPS</sequence>
<organism evidence="1">
    <name type="scientific">Salix viminalis</name>
    <name type="common">Common osier</name>
    <name type="synonym">Basket willow</name>
    <dbReference type="NCBI Taxonomy" id="40686"/>
    <lineage>
        <taxon>Eukaryota</taxon>
        <taxon>Viridiplantae</taxon>
        <taxon>Streptophyta</taxon>
        <taxon>Embryophyta</taxon>
        <taxon>Tracheophyta</taxon>
        <taxon>Spermatophyta</taxon>
        <taxon>Magnoliopsida</taxon>
        <taxon>eudicotyledons</taxon>
        <taxon>Gunneridae</taxon>
        <taxon>Pentapetalae</taxon>
        <taxon>rosids</taxon>
        <taxon>fabids</taxon>
        <taxon>Malpighiales</taxon>
        <taxon>Salicaceae</taxon>
        <taxon>Saliceae</taxon>
        <taxon>Salix</taxon>
    </lineage>
</organism>
<protein>
    <submittedName>
        <fullName evidence="1">Uncharacterized protein</fullName>
    </submittedName>
</protein>
<dbReference type="EMBL" id="CAADRP010000491">
    <property type="protein sequence ID" value="VFU29044.1"/>
    <property type="molecule type" value="Genomic_DNA"/>
</dbReference>
<gene>
    <name evidence="1" type="ORF">SVIM_LOCUS101563</name>
</gene>
<dbReference type="AlphaFoldDB" id="A0A6N2KKF8"/>